<feature type="transmembrane region" description="Helical" evidence="1">
    <location>
        <begin position="20"/>
        <end position="42"/>
    </location>
</feature>
<keyword evidence="1" id="KW-0812">Transmembrane</keyword>
<name>A0A7E5WNU4_TRINI</name>
<dbReference type="AlphaFoldDB" id="A0A7E5WNU4"/>
<accession>A0A7E5WNU4</accession>
<feature type="transmembrane region" description="Helical" evidence="1">
    <location>
        <begin position="91"/>
        <end position="108"/>
    </location>
</feature>
<feature type="transmembrane region" description="Helical" evidence="1">
    <location>
        <begin position="62"/>
        <end position="84"/>
    </location>
</feature>
<organism evidence="2 3">
    <name type="scientific">Trichoplusia ni</name>
    <name type="common">Cabbage looper</name>
    <dbReference type="NCBI Taxonomy" id="7111"/>
    <lineage>
        <taxon>Eukaryota</taxon>
        <taxon>Metazoa</taxon>
        <taxon>Ecdysozoa</taxon>
        <taxon>Arthropoda</taxon>
        <taxon>Hexapoda</taxon>
        <taxon>Insecta</taxon>
        <taxon>Pterygota</taxon>
        <taxon>Neoptera</taxon>
        <taxon>Endopterygota</taxon>
        <taxon>Lepidoptera</taxon>
        <taxon>Glossata</taxon>
        <taxon>Ditrysia</taxon>
        <taxon>Noctuoidea</taxon>
        <taxon>Noctuidae</taxon>
        <taxon>Plusiinae</taxon>
        <taxon>Trichoplusia</taxon>
    </lineage>
</organism>
<reference evidence="3" key="1">
    <citation type="submission" date="2025-08" db="UniProtKB">
        <authorList>
            <consortium name="RefSeq"/>
        </authorList>
    </citation>
    <scope>IDENTIFICATION</scope>
</reference>
<dbReference type="RefSeq" id="XP_026741816.1">
    <property type="nucleotide sequence ID" value="XM_026886015.1"/>
</dbReference>
<protein>
    <submittedName>
        <fullName evidence="3">Uncharacterized protein LOC113503879</fullName>
    </submittedName>
</protein>
<keyword evidence="2" id="KW-1185">Reference proteome</keyword>
<dbReference type="KEGG" id="tnl:113503879"/>
<evidence type="ECO:0000313" key="3">
    <source>
        <dbReference type="RefSeq" id="XP_026741816.1"/>
    </source>
</evidence>
<proteinExistence type="predicted"/>
<keyword evidence="1" id="KW-1133">Transmembrane helix</keyword>
<dbReference type="GeneID" id="113503879"/>
<keyword evidence="1" id="KW-0472">Membrane</keyword>
<evidence type="ECO:0000256" key="1">
    <source>
        <dbReference type="SAM" id="Phobius"/>
    </source>
</evidence>
<evidence type="ECO:0000313" key="2">
    <source>
        <dbReference type="Proteomes" id="UP000322000"/>
    </source>
</evidence>
<dbReference type="Proteomes" id="UP000322000">
    <property type="component" value="Chromosome 20"/>
</dbReference>
<dbReference type="OrthoDB" id="2354286at2759"/>
<dbReference type="InParanoid" id="A0A7E5WNU4"/>
<gene>
    <name evidence="3" type="primary">LOC113503879</name>
</gene>
<feature type="transmembrane region" description="Helical" evidence="1">
    <location>
        <begin position="120"/>
        <end position="139"/>
    </location>
</feature>
<sequence>MSDENKTCCCCFDLKTGAFICAYIHLIYILALGIATVTMLAFEMTKDDGLNPRNIMITVYLMYGWAMFMCLLYLAFTIILIVGLHKDQPKYVLSFIAFQYLVVSRTIVRLIRYCFNFDLALFSYELLFFIITSYFLIVLKNYHEKMHLNLAAVPRRDNIQI</sequence>